<keyword evidence="3" id="KW-1185">Reference proteome</keyword>
<comment type="caution">
    <text evidence="2">The sequence shown here is derived from an EMBL/GenBank/DDBJ whole genome shotgun (WGS) entry which is preliminary data.</text>
</comment>
<organism evidence="2 3">
    <name type="scientific">Sanguibacter suaedae</name>
    <dbReference type="NCBI Taxonomy" id="2795737"/>
    <lineage>
        <taxon>Bacteria</taxon>
        <taxon>Bacillati</taxon>
        <taxon>Actinomycetota</taxon>
        <taxon>Actinomycetes</taxon>
        <taxon>Micrococcales</taxon>
        <taxon>Sanguibacteraceae</taxon>
        <taxon>Sanguibacter</taxon>
    </lineage>
</organism>
<proteinExistence type="predicted"/>
<evidence type="ECO:0000256" key="1">
    <source>
        <dbReference type="SAM" id="SignalP"/>
    </source>
</evidence>
<name>A0A934I523_9MICO</name>
<protein>
    <submittedName>
        <fullName evidence="2">Uncharacterized protein</fullName>
    </submittedName>
</protein>
<feature type="chain" id="PRO_5038393598" evidence="1">
    <location>
        <begin position="25"/>
        <end position="168"/>
    </location>
</feature>
<dbReference type="AlphaFoldDB" id="A0A934I523"/>
<gene>
    <name evidence="2" type="ORF">JAV76_11955</name>
</gene>
<feature type="signal peptide" evidence="1">
    <location>
        <begin position="1"/>
        <end position="24"/>
    </location>
</feature>
<dbReference type="EMBL" id="JAEINH010000010">
    <property type="protein sequence ID" value="MBI9115729.1"/>
    <property type="molecule type" value="Genomic_DNA"/>
</dbReference>
<evidence type="ECO:0000313" key="2">
    <source>
        <dbReference type="EMBL" id="MBI9115729.1"/>
    </source>
</evidence>
<dbReference type="RefSeq" id="WP_198734300.1">
    <property type="nucleotide sequence ID" value="NZ_JAEINH010000010.1"/>
</dbReference>
<reference evidence="2" key="1">
    <citation type="submission" date="2020-12" db="EMBL/GenBank/DDBJ databases">
        <title>Sanguibacter suaedae sp. nov., isolated from Suaeda aralocaspica.</title>
        <authorList>
            <person name="Ma Q."/>
        </authorList>
    </citation>
    <scope>NUCLEOTIDE SEQUENCE</scope>
    <source>
        <strain evidence="2">YZGR15</strain>
    </source>
</reference>
<keyword evidence="1" id="KW-0732">Signal</keyword>
<accession>A0A934I523</accession>
<dbReference type="Proteomes" id="UP000602087">
    <property type="component" value="Unassembled WGS sequence"/>
</dbReference>
<sequence>MRRTWIPVAVGSLTAALVVGALVADPARDVVHGWIAERAWPEDLAAVTAAMDAVDLPDGYAPVTCPDDGLAATRCWTTLLTPEQAEPDMGAAAEEASDLVTLETSPVASAGTGERPTLTVVTASVQGTYDFQGFSLLAQRDIDEEATSVDELWLDTTTVLLVPALTPP</sequence>
<evidence type="ECO:0000313" key="3">
    <source>
        <dbReference type="Proteomes" id="UP000602087"/>
    </source>
</evidence>